<evidence type="ECO:0000313" key="2">
    <source>
        <dbReference type="EMBL" id="SBV32955.1"/>
    </source>
</evidence>
<dbReference type="AlphaFoldDB" id="A0A1Y5PWF1"/>
<gene>
    <name evidence="2" type="ORF">SPPYR_1835</name>
</gene>
<reference evidence="2" key="1">
    <citation type="submission" date="2016-03" db="EMBL/GenBank/DDBJ databases">
        <authorList>
            <person name="Ploux O."/>
        </authorList>
    </citation>
    <scope>NUCLEOTIDE SEQUENCE</scope>
    <source>
        <strain evidence="2">UC10</strain>
    </source>
</reference>
<name>A0A1Y5PWF1_9SPHN</name>
<organism evidence="2">
    <name type="scientific">uncultured Sphingopyxis sp</name>
    <dbReference type="NCBI Taxonomy" id="310581"/>
    <lineage>
        <taxon>Bacteria</taxon>
        <taxon>Pseudomonadati</taxon>
        <taxon>Pseudomonadota</taxon>
        <taxon>Alphaproteobacteria</taxon>
        <taxon>Sphingomonadales</taxon>
        <taxon>Sphingomonadaceae</taxon>
        <taxon>Sphingopyxis</taxon>
        <taxon>environmental samples</taxon>
    </lineage>
</organism>
<feature type="compositionally biased region" description="Low complexity" evidence="1">
    <location>
        <begin position="58"/>
        <end position="71"/>
    </location>
</feature>
<dbReference type="KEGG" id="sphu:SPPYR_1835"/>
<evidence type="ECO:0000256" key="1">
    <source>
        <dbReference type="SAM" id="MobiDB-lite"/>
    </source>
</evidence>
<dbReference type="EMBL" id="LT598653">
    <property type="protein sequence ID" value="SBV32955.1"/>
    <property type="molecule type" value="Genomic_DNA"/>
</dbReference>
<accession>A0A1Y5PWF1</accession>
<feature type="region of interest" description="Disordered" evidence="1">
    <location>
        <begin position="33"/>
        <end position="79"/>
    </location>
</feature>
<proteinExistence type="predicted"/>
<sequence length="79" mass="8187">MRRLTPLWVPAFAGMTKMGACQLLTPKLSLASESQRPGLVSKTRAPVTNTRHPPCAQAGEGPALPGAGPLGRVEPEAVG</sequence>
<protein>
    <submittedName>
        <fullName evidence="2">Uncharacterized protein</fullName>
    </submittedName>
</protein>